<gene>
    <name evidence="1" type="ORF">Pan216_13350</name>
</gene>
<sequence>MPKSVTVCDETMTGNMLHQRTIDLPGHRITIRELIRNRVFQEVRDFNENQPDDYNGLVQPSDAEPTEGGCRLRIPRKINWRQQYERAVSAFRSKQILIVVDDRQVDSLHDEVRITADTRVSFFRLAPLVAG</sequence>
<reference evidence="1 2" key="1">
    <citation type="submission" date="2019-02" db="EMBL/GenBank/DDBJ databases">
        <title>Deep-cultivation of Planctomycetes and their phenomic and genomic characterization uncovers novel biology.</title>
        <authorList>
            <person name="Wiegand S."/>
            <person name="Jogler M."/>
            <person name="Boedeker C."/>
            <person name="Pinto D."/>
            <person name="Vollmers J."/>
            <person name="Rivas-Marin E."/>
            <person name="Kohn T."/>
            <person name="Peeters S.H."/>
            <person name="Heuer A."/>
            <person name="Rast P."/>
            <person name="Oberbeckmann S."/>
            <person name="Bunk B."/>
            <person name="Jeske O."/>
            <person name="Meyerdierks A."/>
            <person name="Storesund J.E."/>
            <person name="Kallscheuer N."/>
            <person name="Luecker S."/>
            <person name="Lage O.M."/>
            <person name="Pohl T."/>
            <person name="Merkel B.J."/>
            <person name="Hornburger P."/>
            <person name="Mueller R.-W."/>
            <person name="Bruemmer F."/>
            <person name="Labrenz M."/>
            <person name="Spormann A.M."/>
            <person name="Op den Camp H."/>
            <person name="Overmann J."/>
            <person name="Amann R."/>
            <person name="Jetten M.S.M."/>
            <person name="Mascher T."/>
            <person name="Medema M.H."/>
            <person name="Devos D.P."/>
            <person name="Kaster A.-K."/>
            <person name="Ovreas L."/>
            <person name="Rohde M."/>
            <person name="Galperin M.Y."/>
            <person name="Jogler C."/>
        </authorList>
    </citation>
    <scope>NUCLEOTIDE SEQUENCE [LARGE SCALE GENOMIC DNA]</scope>
    <source>
        <strain evidence="1 2">Pan216</strain>
    </source>
</reference>
<name>A0A518B0L0_9BACT</name>
<organism evidence="1 2">
    <name type="scientific">Kolteria novifilia</name>
    <dbReference type="NCBI Taxonomy" id="2527975"/>
    <lineage>
        <taxon>Bacteria</taxon>
        <taxon>Pseudomonadati</taxon>
        <taxon>Planctomycetota</taxon>
        <taxon>Planctomycetia</taxon>
        <taxon>Kolteriales</taxon>
        <taxon>Kolteriaceae</taxon>
        <taxon>Kolteria</taxon>
    </lineage>
</organism>
<dbReference type="AlphaFoldDB" id="A0A518B0L0"/>
<keyword evidence="2" id="KW-1185">Reference proteome</keyword>
<protein>
    <submittedName>
        <fullName evidence="1">Uncharacterized protein</fullName>
    </submittedName>
</protein>
<dbReference type="EMBL" id="CP036279">
    <property type="protein sequence ID" value="QDU60494.1"/>
    <property type="molecule type" value="Genomic_DNA"/>
</dbReference>
<evidence type="ECO:0000313" key="1">
    <source>
        <dbReference type="EMBL" id="QDU60494.1"/>
    </source>
</evidence>
<evidence type="ECO:0000313" key="2">
    <source>
        <dbReference type="Proteomes" id="UP000317093"/>
    </source>
</evidence>
<accession>A0A518B0L0</accession>
<dbReference type="Proteomes" id="UP000317093">
    <property type="component" value="Chromosome"/>
</dbReference>
<dbReference type="KEGG" id="knv:Pan216_13350"/>
<dbReference type="RefSeq" id="WP_145256420.1">
    <property type="nucleotide sequence ID" value="NZ_CP036279.1"/>
</dbReference>
<proteinExistence type="predicted"/>
<dbReference type="OrthoDB" id="214814at2"/>